<dbReference type="Proteomes" id="UP000046373">
    <property type="component" value="Unassembled WGS sequence"/>
</dbReference>
<accession>A0A090GE79</accession>
<dbReference type="EMBL" id="CCNB01000043">
    <property type="protein sequence ID" value="CDX43265.1"/>
    <property type="molecule type" value="Genomic_DNA"/>
</dbReference>
<gene>
    <name evidence="1" type="ORF">MPL3356_80451</name>
    <name evidence="3" type="ORF">MPL3365_90049</name>
    <name evidence="2" type="ORF">MPLDJ20_60169</name>
</gene>
<reference evidence="5 6" key="2">
    <citation type="submission" date="2014-08" db="EMBL/GenBank/DDBJ databases">
        <authorList>
            <person name="Moulin Lionel"/>
        </authorList>
    </citation>
    <scope>NUCLEOTIDE SEQUENCE [LARGE SCALE GENOMIC DNA]</scope>
</reference>
<keyword evidence="4" id="KW-1185">Reference proteome</keyword>
<evidence type="ECO:0000313" key="1">
    <source>
        <dbReference type="EMBL" id="CDX28707.1"/>
    </source>
</evidence>
<proteinExistence type="predicted"/>
<evidence type="ECO:0000313" key="4">
    <source>
        <dbReference type="Proteomes" id="UP000045285"/>
    </source>
</evidence>
<name>A0A090GE79_MESPL</name>
<protein>
    <submittedName>
        <fullName evidence="3">Uncharacterized protein</fullName>
    </submittedName>
</protein>
<evidence type="ECO:0000313" key="6">
    <source>
        <dbReference type="Proteomes" id="UP000046373"/>
    </source>
</evidence>
<reference evidence="4" key="1">
    <citation type="submission" date="2014-08" db="EMBL/GenBank/DDBJ databases">
        <authorList>
            <person name="Moulin L."/>
        </authorList>
    </citation>
    <scope>NUCLEOTIDE SEQUENCE [LARGE SCALE GENOMIC DNA]</scope>
</reference>
<organism evidence="3 5">
    <name type="scientific">Mesorhizobium plurifarium</name>
    <dbReference type="NCBI Taxonomy" id="69974"/>
    <lineage>
        <taxon>Bacteria</taxon>
        <taxon>Pseudomonadati</taxon>
        <taxon>Pseudomonadota</taxon>
        <taxon>Alphaproteobacteria</taxon>
        <taxon>Hyphomicrobiales</taxon>
        <taxon>Phyllobacteriaceae</taxon>
        <taxon>Mesorhizobium</taxon>
    </lineage>
</organism>
<sequence>MALEPKRGLVQRLLEETGITETQALELISLLGSNWSSLVREAKAIRHSLKPPAGSSSA</sequence>
<dbReference type="AlphaFoldDB" id="A0A090GE79"/>
<evidence type="ECO:0000313" key="2">
    <source>
        <dbReference type="EMBL" id="CDX43265.1"/>
    </source>
</evidence>
<dbReference type="EMBL" id="CCMZ01000075">
    <property type="protein sequence ID" value="CDX28707.1"/>
    <property type="molecule type" value="Genomic_DNA"/>
</dbReference>
<dbReference type="Proteomes" id="UP000046122">
    <property type="component" value="Unassembled WGS sequence"/>
</dbReference>
<evidence type="ECO:0000313" key="3">
    <source>
        <dbReference type="EMBL" id="CDX63385.1"/>
    </source>
</evidence>
<dbReference type="Proteomes" id="UP000045285">
    <property type="component" value="Unassembled WGS sequence"/>
</dbReference>
<dbReference type="EMBL" id="CCNE01000067">
    <property type="protein sequence ID" value="CDX63385.1"/>
    <property type="molecule type" value="Genomic_DNA"/>
</dbReference>
<evidence type="ECO:0000313" key="5">
    <source>
        <dbReference type="Proteomes" id="UP000046122"/>
    </source>
</evidence>